<comment type="caution">
    <text evidence="1">The sequence shown here is derived from an EMBL/GenBank/DDBJ whole genome shotgun (WGS) entry which is preliminary data.</text>
</comment>
<name>A0A840F0S2_9ACTN</name>
<accession>A0A840F0S2</accession>
<sequence length="309" mass="33417">MTAEDDVAARLLDAQVAFACRQLTDPEEFAALAREEITHGLDDAARLTLEQAVSRDMIKAVAHKYAIAFPVEGAIPELVGRVVARLYGLSADDTVALVDLIGRRQADEFADAVAGLGVVQRILDRVLASPAAVDTCVDAVQRAVDSSRLPTRLGRLVDDAVEVLARRGAGFVLRANRSDSDELIADALRELSHAGVDRRSNGADGLLEPGDLEDVVVLVFEFWRELRATDYFAEMLAAGVDEVFDTYGDTALDVLLSELGVGYADLVEEAMRFGPAVIAEIDRRGFLEAALRRRLAPFYASAEFRAAIG</sequence>
<dbReference type="AlphaFoldDB" id="A0A840F0S2"/>
<evidence type="ECO:0000313" key="1">
    <source>
        <dbReference type="EMBL" id="MBB4137462.1"/>
    </source>
</evidence>
<reference evidence="1 2" key="1">
    <citation type="submission" date="2020-08" db="EMBL/GenBank/DDBJ databases">
        <title>Sequencing the genomes of 1000 actinobacteria strains.</title>
        <authorList>
            <person name="Klenk H.-P."/>
        </authorList>
    </citation>
    <scope>NUCLEOTIDE SEQUENCE [LARGE SCALE GENOMIC DNA]</scope>
    <source>
        <strain evidence="1 2">DSM 45298</strain>
    </source>
</reference>
<dbReference type="RefSeq" id="WP_183372330.1">
    <property type="nucleotide sequence ID" value="NZ_BAABHL010000119.1"/>
</dbReference>
<dbReference type="Proteomes" id="UP000551501">
    <property type="component" value="Unassembled WGS sequence"/>
</dbReference>
<dbReference type="EMBL" id="JACIFP010000001">
    <property type="protein sequence ID" value="MBB4137462.1"/>
    <property type="molecule type" value="Genomic_DNA"/>
</dbReference>
<organism evidence="1 2">
    <name type="scientific">Gordonia humi</name>
    <dbReference type="NCBI Taxonomy" id="686429"/>
    <lineage>
        <taxon>Bacteria</taxon>
        <taxon>Bacillati</taxon>
        <taxon>Actinomycetota</taxon>
        <taxon>Actinomycetes</taxon>
        <taxon>Mycobacteriales</taxon>
        <taxon>Gordoniaceae</taxon>
        <taxon>Gordonia</taxon>
    </lineage>
</organism>
<keyword evidence="2" id="KW-1185">Reference proteome</keyword>
<evidence type="ECO:0000313" key="2">
    <source>
        <dbReference type="Proteomes" id="UP000551501"/>
    </source>
</evidence>
<proteinExistence type="predicted"/>
<protein>
    <submittedName>
        <fullName evidence="1">Uncharacterized protein</fullName>
    </submittedName>
</protein>
<gene>
    <name evidence="1" type="ORF">BKA16_004014</name>
</gene>